<comment type="caution">
    <text evidence="1">The sequence shown here is derived from an EMBL/GenBank/DDBJ whole genome shotgun (WGS) entry which is preliminary data.</text>
</comment>
<dbReference type="AlphaFoldDB" id="A0A9X6MRU9"/>
<evidence type="ECO:0000313" key="2">
    <source>
        <dbReference type="Proteomes" id="UP000195160"/>
    </source>
</evidence>
<dbReference type="Proteomes" id="UP000195160">
    <property type="component" value="Unassembled WGS sequence"/>
</dbReference>
<proteinExistence type="predicted"/>
<name>A0A9X6MRU9_BACTV</name>
<reference evidence="1 2" key="1">
    <citation type="submission" date="2016-10" db="EMBL/GenBank/DDBJ databases">
        <title>Comparative genomics of Bacillus thuringiensis reveals a path to pathogens against multiple invertebrate hosts.</title>
        <authorList>
            <person name="Zheng J."/>
            <person name="Gao Q."/>
            <person name="Liu H."/>
            <person name="Peng D."/>
            <person name="Ruan L."/>
            <person name="Sun M."/>
        </authorList>
    </citation>
    <scope>NUCLEOTIDE SEQUENCE [LARGE SCALE GENOMIC DNA]</scope>
    <source>
        <strain evidence="1">T30001</strain>
    </source>
</reference>
<protein>
    <submittedName>
        <fullName evidence="1">Uncharacterized protein</fullName>
    </submittedName>
</protein>
<organism evidence="1 2">
    <name type="scientific">Bacillus thuringiensis subsp. medellin</name>
    <dbReference type="NCBI Taxonomy" id="79672"/>
    <lineage>
        <taxon>Bacteria</taxon>
        <taxon>Bacillati</taxon>
        <taxon>Bacillota</taxon>
        <taxon>Bacilli</taxon>
        <taxon>Bacillales</taxon>
        <taxon>Bacillaceae</taxon>
        <taxon>Bacillus</taxon>
        <taxon>Bacillus cereus group</taxon>
    </lineage>
</organism>
<evidence type="ECO:0000313" key="1">
    <source>
        <dbReference type="EMBL" id="OUB88529.1"/>
    </source>
</evidence>
<accession>A0A9X6MRU9</accession>
<sequence length="90" mass="10590">MKNMELIHERKYPEQYDLEGAIERFYDSFPHDWGSLDDNKIERDSHVENVYEATDVMENGLKLKVEIFLPNDTDCADEDGAWICKAYKIS</sequence>
<dbReference type="EMBL" id="MOOV01000252">
    <property type="protein sequence ID" value="OUB88529.1"/>
    <property type="molecule type" value="Genomic_DNA"/>
</dbReference>
<gene>
    <name evidence="1" type="ORF">BK784_28875</name>
</gene>